<dbReference type="AlphaFoldDB" id="V6Q5W1"/>
<evidence type="ECO:0000313" key="2">
    <source>
        <dbReference type="Proteomes" id="UP000018126"/>
    </source>
</evidence>
<gene>
    <name evidence="1" type="ORF">T233_00345</name>
</gene>
<name>V6Q5W1_9ENTE</name>
<proteinExistence type="predicted"/>
<dbReference type="RefSeq" id="WP_023605702.1">
    <property type="nucleotide sequence ID" value="NZ_AYSH01000004.1"/>
</dbReference>
<accession>V6Q5W1</accession>
<dbReference type="STRING" id="1408226.T233_00345"/>
<sequence length="63" mass="7607">MDIQQVKRNIYRQYVNLKKGYEEIVKPELLNQEASEKSSVTSYDEDSYELTTQQRIKWRSKGY</sequence>
<comment type="caution">
    <text evidence="1">The sequence shown here is derived from an EMBL/GenBank/DDBJ whole genome shotgun (WGS) entry which is preliminary data.</text>
</comment>
<dbReference type="EMBL" id="AYSH01000004">
    <property type="protein sequence ID" value="EST90601.1"/>
    <property type="molecule type" value="Genomic_DNA"/>
</dbReference>
<evidence type="ECO:0000313" key="1">
    <source>
        <dbReference type="EMBL" id="EST90601.1"/>
    </source>
</evidence>
<dbReference type="Proteomes" id="UP000018126">
    <property type="component" value="Unassembled WGS sequence"/>
</dbReference>
<reference evidence="1 2" key="1">
    <citation type="journal article" date="2013" name="Genome Announc.">
        <title>High-Quality Draft Genome Sequence of Vagococcus lutrae Strain LBD1, Isolated from the Largemouth Bass Micropterus salmoides.</title>
        <authorList>
            <person name="Lebreton F."/>
            <person name="Valentino M.D."/>
            <person name="Duncan L.B."/>
            <person name="Zeng Q."/>
            <person name="Manson McGuire A."/>
            <person name="Earl A.M."/>
            <person name="Gilmore M.S."/>
        </authorList>
    </citation>
    <scope>NUCLEOTIDE SEQUENCE [LARGE SCALE GENOMIC DNA]</scope>
    <source>
        <strain evidence="1 2">LBD1</strain>
    </source>
</reference>
<protein>
    <submittedName>
        <fullName evidence="1">Uncharacterized protein</fullName>
    </submittedName>
</protein>
<keyword evidence="2" id="KW-1185">Reference proteome</keyword>
<organism evidence="1 2">
    <name type="scientific">Vagococcus lutrae LBD1</name>
    <dbReference type="NCBI Taxonomy" id="1408226"/>
    <lineage>
        <taxon>Bacteria</taxon>
        <taxon>Bacillati</taxon>
        <taxon>Bacillota</taxon>
        <taxon>Bacilli</taxon>
        <taxon>Lactobacillales</taxon>
        <taxon>Enterococcaceae</taxon>
        <taxon>Vagococcus</taxon>
    </lineage>
</organism>